<name>A0A7W9CG14_9CAUL</name>
<feature type="transmembrane region" description="Helical" evidence="9">
    <location>
        <begin position="223"/>
        <end position="247"/>
    </location>
</feature>
<keyword evidence="9" id="KW-1003">Cell membrane</keyword>
<comment type="caution">
    <text evidence="11">The sequence shown here is derived from an EMBL/GenBank/DDBJ whole genome shotgun (WGS) entry which is preliminary data.</text>
</comment>
<keyword evidence="8 9" id="KW-0472">Membrane</keyword>
<feature type="transmembrane region" description="Helical" evidence="9">
    <location>
        <begin position="180"/>
        <end position="203"/>
    </location>
</feature>
<dbReference type="Proteomes" id="UP000545037">
    <property type="component" value="Unassembled WGS sequence"/>
</dbReference>
<dbReference type="InterPro" id="IPR003557">
    <property type="entry name" value="Cyt_c_biogenesis_CcmC"/>
</dbReference>
<comment type="subcellular location">
    <subcellularLocation>
        <location evidence="9">Cell inner membrane</location>
    </subcellularLocation>
    <subcellularLocation>
        <location evidence="2">Membrane</location>
        <topology evidence="2">Multi-pass membrane protein</topology>
    </subcellularLocation>
</comment>
<keyword evidence="9" id="KW-0813">Transport</keyword>
<feature type="transmembrane region" description="Helical" evidence="9">
    <location>
        <begin position="119"/>
        <end position="138"/>
    </location>
</feature>
<protein>
    <recommendedName>
        <fullName evidence="4 9">Heme exporter protein C</fullName>
    </recommendedName>
    <alternativeName>
        <fullName evidence="9">Cytochrome c-type biogenesis protein</fullName>
    </alternativeName>
</protein>
<evidence type="ECO:0000256" key="2">
    <source>
        <dbReference type="ARBA" id="ARBA00004141"/>
    </source>
</evidence>
<keyword evidence="7 9" id="KW-1133">Transmembrane helix</keyword>
<dbReference type="PANTHER" id="PTHR30071:SF1">
    <property type="entry name" value="CYTOCHROME B_B6 PROTEIN-RELATED"/>
    <property type="match status" value="1"/>
</dbReference>
<dbReference type="GO" id="GO:0005886">
    <property type="term" value="C:plasma membrane"/>
    <property type="evidence" value="ECO:0007669"/>
    <property type="project" value="UniProtKB-SubCell"/>
</dbReference>
<reference evidence="11 12" key="1">
    <citation type="submission" date="2020-08" db="EMBL/GenBank/DDBJ databases">
        <title>Genomic Encyclopedia of Type Strains, Phase IV (KMG-IV): sequencing the most valuable type-strain genomes for metagenomic binning, comparative biology and taxonomic classification.</title>
        <authorList>
            <person name="Goeker M."/>
        </authorList>
    </citation>
    <scope>NUCLEOTIDE SEQUENCE [LARGE SCALE GENOMIC DNA]</scope>
    <source>
        <strain evidence="11 12">DSM 4737</strain>
    </source>
</reference>
<dbReference type="Pfam" id="PF01578">
    <property type="entry name" value="Cytochrom_C_asm"/>
    <property type="match status" value="1"/>
</dbReference>
<organism evidence="11 12">
    <name type="scientific">Brevundimonas variabilis</name>
    <dbReference type="NCBI Taxonomy" id="74312"/>
    <lineage>
        <taxon>Bacteria</taxon>
        <taxon>Pseudomonadati</taxon>
        <taxon>Pseudomonadota</taxon>
        <taxon>Alphaproteobacteria</taxon>
        <taxon>Caulobacterales</taxon>
        <taxon>Caulobacteraceae</taxon>
        <taxon>Brevundimonas</taxon>
    </lineage>
</organism>
<feature type="transmembrane region" description="Helical" evidence="9">
    <location>
        <begin position="85"/>
        <end position="107"/>
    </location>
</feature>
<dbReference type="InterPro" id="IPR045062">
    <property type="entry name" value="Cyt_c_biogenesis_CcsA/CcmC"/>
</dbReference>
<dbReference type="InterPro" id="IPR002541">
    <property type="entry name" value="Cyt_c_assembly"/>
</dbReference>
<dbReference type="GO" id="GO:0020037">
    <property type="term" value="F:heme binding"/>
    <property type="evidence" value="ECO:0007669"/>
    <property type="project" value="InterPro"/>
</dbReference>
<evidence type="ECO:0000313" key="11">
    <source>
        <dbReference type="EMBL" id="MBB5744945.1"/>
    </source>
</evidence>
<feature type="transmembrane region" description="Helical" evidence="9">
    <location>
        <begin position="47"/>
        <end position="65"/>
    </location>
</feature>
<gene>
    <name evidence="9" type="primary">ccmC</name>
    <name evidence="11" type="ORF">GGR13_000517</name>
</gene>
<evidence type="ECO:0000256" key="8">
    <source>
        <dbReference type="ARBA" id="ARBA00023136"/>
    </source>
</evidence>
<dbReference type="GO" id="GO:0017004">
    <property type="term" value="P:cytochrome complex assembly"/>
    <property type="evidence" value="ECO:0007669"/>
    <property type="project" value="UniProtKB-KW"/>
</dbReference>
<proteinExistence type="inferred from homology"/>
<dbReference type="AlphaFoldDB" id="A0A7W9CG14"/>
<evidence type="ECO:0000256" key="1">
    <source>
        <dbReference type="ARBA" id="ARBA00002442"/>
    </source>
</evidence>
<accession>A0A7W9CG14</accession>
<evidence type="ECO:0000256" key="4">
    <source>
        <dbReference type="ARBA" id="ARBA00016463"/>
    </source>
</evidence>
<keyword evidence="5 9" id="KW-0812">Transmembrane</keyword>
<evidence type="ECO:0000256" key="6">
    <source>
        <dbReference type="ARBA" id="ARBA00022748"/>
    </source>
</evidence>
<dbReference type="PANTHER" id="PTHR30071">
    <property type="entry name" value="HEME EXPORTER PROTEIN C"/>
    <property type="match status" value="1"/>
</dbReference>
<evidence type="ECO:0000256" key="7">
    <source>
        <dbReference type="ARBA" id="ARBA00022989"/>
    </source>
</evidence>
<evidence type="ECO:0000313" key="12">
    <source>
        <dbReference type="Proteomes" id="UP000545037"/>
    </source>
</evidence>
<keyword evidence="6 9" id="KW-0201">Cytochrome c-type biogenesis</keyword>
<comment type="function">
    <text evidence="1 9">Required for the export of heme to the periplasm for the biogenesis of c-type cytochromes.</text>
</comment>
<feature type="transmembrane region" description="Helical" evidence="9">
    <location>
        <begin position="150"/>
        <end position="168"/>
    </location>
</feature>
<evidence type="ECO:0000256" key="5">
    <source>
        <dbReference type="ARBA" id="ARBA00022692"/>
    </source>
</evidence>
<dbReference type="PRINTS" id="PR01386">
    <property type="entry name" value="CCMCBIOGNSIS"/>
</dbReference>
<comment type="similarity">
    <text evidence="3 9">Belongs to the CcmC/CycZ/HelC family.</text>
</comment>
<feature type="domain" description="Cytochrome c assembly protein" evidence="10">
    <location>
        <begin position="40"/>
        <end position="207"/>
    </location>
</feature>
<evidence type="ECO:0000259" key="10">
    <source>
        <dbReference type="Pfam" id="PF01578"/>
    </source>
</evidence>
<dbReference type="NCBIfam" id="TIGR01191">
    <property type="entry name" value="ccmC"/>
    <property type="match status" value="1"/>
</dbReference>
<evidence type="ECO:0000256" key="9">
    <source>
        <dbReference type="RuleBase" id="RU364092"/>
    </source>
</evidence>
<dbReference type="EMBL" id="JACHOR010000001">
    <property type="protein sequence ID" value="MBB5744945.1"/>
    <property type="molecule type" value="Genomic_DNA"/>
</dbReference>
<evidence type="ECO:0000256" key="3">
    <source>
        <dbReference type="ARBA" id="ARBA00005840"/>
    </source>
</evidence>
<sequence length="267" mass="29488">MRRIGRRFQRARRRRRLPPGVGPRNRTLMFGLANPDRFMRFTRPVTPVAWVVAGVLLVVGTWLSFTAPGDYQQGDTVRIMFVHVPAASLGLMIYGALGVSSFFALVFRHPLADAAARAAALPGAAYTALALVTGSLWGQPMWGTWWVWDARLTSVLVLFLFYLGYIALRSAIDDEAKAARAAAVLGLVGLINLPIVKFSVDWWNTLHQPASLLRAGGTSLDPVFLWPLLTMMAAFGALFLAIWLSAIRTEIVRRRVMSLRARAAQNA</sequence>
<dbReference type="GO" id="GO:0015232">
    <property type="term" value="F:heme transmembrane transporter activity"/>
    <property type="evidence" value="ECO:0007669"/>
    <property type="project" value="InterPro"/>
</dbReference>
<keyword evidence="9" id="KW-0997">Cell inner membrane</keyword>
<keyword evidence="12" id="KW-1185">Reference proteome</keyword>